<protein>
    <recommendedName>
        <fullName evidence="4">Cytochrome P450</fullName>
    </recommendedName>
</protein>
<dbReference type="InterPro" id="IPR036396">
    <property type="entry name" value="Cyt_P450_sf"/>
</dbReference>
<name>A0AAW1VWY0_RUBAR</name>
<dbReference type="Proteomes" id="UP001457282">
    <property type="component" value="Unassembled WGS sequence"/>
</dbReference>
<dbReference type="InterPro" id="IPR050196">
    <property type="entry name" value="Cytochrome_P450_Monoox"/>
</dbReference>
<dbReference type="GO" id="GO:0016705">
    <property type="term" value="F:oxidoreductase activity, acting on paired donors, with incorporation or reduction of molecular oxygen"/>
    <property type="evidence" value="ECO:0007669"/>
    <property type="project" value="InterPro"/>
</dbReference>
<comment type="caution">
    <text evidence="2">The sequence shown here is derived from an EMBL/GenBank/DDBJ whole genome shotgun (WGS) entry which is preliminary data.</text>
</comment>
<dbReference type="EMBL" id="JBEDUW010000007">
    <property type="protein sequence ID" value="KAK9912541.1"/>
    <property type="molecule type" value="Genomic_DNA"/>
</dbReference>
<dbReference type="PANTHER" id="PTHR24291:SF185">
    <property type="entry name" value="PREMNASPIRODIENE OXYGENASE-LIKE"/>
    <property type="match status" value="1"/>
</dbReference>
<dbReference type="GO" id="GO:0020037">
    <property type="term" value="F:heme binding"/>
    <property type="evidence" value="ECO:0007669"/>
    <property type="project" value="InterPro"/>
</dbReference>
<dbReference type="PANTHER" id="PTHR24291">
    <property type="entry name" value="CYTOCHROME P450 FAMILY 4"/>
    <property type="match status" value="1"/>
</dbReference>
<sequence length="275" mass="30550">MLVSGLLIIVTPFWNRGFWKYQSLCTKLKCLTQDLVQQCRRTCKVLVLWIIISMVKLQNLAKEIASGGPSCSEVVIVDDIFFAERNGHINLGEEPCGNLMGIMFHGCLSTASLINNIMMNLATHPKIQDKIYSEITMARKRSIKQDQINVDTMLILLATIYESARLVSAGSLLQRCSLKHDFTLKSGHTIPAGTGLVVPVELVMMDDSAWGGDSSEFDPYRFLSKAGEGSDILLRKSFSGAAQELVNLRESSFTLNDPNKSTRHFFPLALVYVLA</sequence>
<comment type="similarity">
    <text evidence="1">Belongs to the cytochrome P450 family.</text>
</comment>
<reference evidence="2 3" key="1">
    <citation type="journal article" date="2023" name="G3 (Bethesda)">
        <title>A chromosome-length genome assembly and annotation of blackberry (Rubus argutus, cv. 'Hillquist').</title>
        <authorList>
            <person name="Bruna T."/>
            <person name="Aryal R."/>
            <person name="Dudchenko O."/>
            <person name="Sargent D.J."/>
            <person name="Mead D."/>
            <person name="Buti M."/>
            <person name="Cavallini A."/>
            <person name="Hytonen T."/>
            <person name="Andres J."/>
            <person name="Pham M."/>
            <person name="Weisz D."/>
            <person name="Mascagni F."/>
            <person name="Usai G."/>
            <person name="Natali L."/>
            <person name="Bassil N."/>
            <person name="Fernandez G.E."/>
            <person name="Lomsadze A."/>
            <person name="Armour M."/>
            <person name="Olukolu B."/>
            <person name="Poorten T."/>
            <person name="Britton C."/>
            <person name="Davik J."/>
            <person name="Ashrafi H."/>
            <person name="Aiden E.L."/>
            <person name="Borodovsky M."/>
            <person name="Worthington M."/>
        </authorList>
    </citation>
    <scope>NUCLEOTIDE SEQUENCE [LARGE SCALE GENOMIC DNA]</scope>
    <source>
        <strain evidence="2">PI 553951</strain>
    </source>
</reference>
<dbReference type="GO" id="GO:0005506">
    <property type="term" value="F:iron ion binding"/>
    <property type="evidence" value="ECO:0007669"/>
    <property type="project" value="InterPro"/>
</dbReference>
<dbReference type="SUPFAM" id="SSF48264">
    <property type="entry name" value="Cytochrome P450"/>
    <property type="match status" value="1"/>
</dbReference>
<organism evidence="2 3">
    <name type="scientific">Rubus argutus</name>
    <name type="common">Southern blackberry</name>
    <dbReference type="NCBI Taxonomy" id="59490"/>
    <lineage>
        <taxon>Eukaryota</taxon>
        <taxon>Viridiplantae</taxon>
        <taxon>Streptophyta</taxon>
        <taxon>Embryophyta</taxon>
        <taxon>Tracheophyta</taxon>
        <taxon>Spermatophyta</taxon>
        <taxon>Magnoliopsida</taxon>
        <taxon>eudicotyledons</taxon>
        <taxon>Gunneridae</taxon>
        <taxon>Pentapetalae</taxon>
        <taxon>rosids</taxon>
        <taxon>fabids</taxon>
        <taxon>Rosales</taxon>
        <taxon>Rosaceae</taxon>
        <taxon>Rosoideae</taxon>
        <taxon>Rosoideae incertae sedis</taxon>
        <taxon>Rubus</taxon>
    </lineage>
</organism>
<proteinExistence type="inferred from homology"/>
<dbReference type="Gene3D" id="1.10.630.10">
    <property type="entry name" value="Cytochrome P450"/>
    <property type="match status" value="1"/>
</dbReference>
<evidence type="ECO:0000313" key="2">
    <source>
        <dbReference type="EMBL" id="KAK9912541.1"/>
    </source>
</evidence>
<evidence type="ECO:0008006" key="4">
    <source>
        <dbReference type="Google" id="ProtNLM"/>
    </source>
</evidence>
<dbReference type="AlphaFoldDB" id="A0AAW1VWY0"/>
<gene>
    <name evidence="2" type="ORF">M0R45_036403</name>
</gene>
<accession>A0AAW1VWY0</accession>
<evidence type="ECO:0000313" key="3">
    <source>
        <dbReference type="Proteomes" id="UP001457282"/>
    </source>
</evidence>
<dbReference type="InterPro" id="IPR001128">
    <property type="entry name" value="Cyt_P450"/>
</dbReference>
<dbReference type="GO" id="GO:0004497">
    <property type="term" value="F:monooxygenase activity"/>
    <property type="evidence" value="ECO:0007669"/>
    <property type="project" value="InterPro"/>
</dbReference>
<evidence type="ECO:0000256" key="1">
    <source>
        <dbReference type="ARBA" id="ARBA00010617"/>
    </source>
</evidence>
<keyword evidence="3" id="KW-1185">Reference proteome</keyword>
<dbReference type="Pfam" id="PF00067">
    <property type="entry name" value="p450"/>
    <property type="match status" value="1"/>
</dbReference>